<evidence type="ECO:0000313" key="4">
    <source>
        <dbReference type="EMBL" id="MBD1322189.1"/>
    </source>
</evidence>
<dbReference type="SUPFAM" id="SSF46689">
    <property type="entry name" value="Homeodomain-like"/>
    <property type="match status" value="1"/>
</dbReference>
<evidence type="ECO:0000256" key="1">
    <source>
        <dbReference type="ARBA" id="ARBA00023125"/>
    </source>
</evidence>
<dbReference type="PROSITE" id="PS50977">
    <property type="entry name" value="HTH_TETR_2"/>
    <property type="match status" value="1"/>
</dbReference>
<evidence type="ECO:0000313" key="5">
    <source>
        <dbReference type="Proteomes" id="UP000602395"/>
    </source>
</evidence>
<proteinExistence type="predicted"/>
<evidence type="ECO:0000256" key="2">
    <source>
        <dbReference type="PROSITE-ProRule" id="PRU00335"/>
    </source>
</evidence>
<keyword evidence="1 2" id="KW-0238">DNA-binding</keyword>
<dbReference type="InterPro" id="IPR001647">
    <property type="entry name" value="HTH_TetR"/>
</dbReference>
<dbReference type="Proteomes" id="UP000602395">
    <property type="component" value="Unassembled WGS sequence"/>
</dbReference>
<reference evidence="4 5" key="1">
    <citation type="submission" date="2020-09" db="EMBL/GenBank/DDBJ databases">
        <title>Novel species in genus Gordonia.</title>
        <authorList>
            <person name="Zhang G."/>
        </authorList>
    </citation>
    <scope>NUCLEOTIDE SEQUENCE [LARGE SCALE GENOMIC DNA]</scope>
    <source>
        <strain evidence="4 5">ON-33</strain>
    </source>
</reference>
<feature type="domain" description="HTH tetR-type" evidence="3">
    <location>
        <begin position="8"/>
        <end position="68"/>
    </location>
</feature>
<sequence>MPTDATPSARESELLEAAYEYVLRHGLTDFSLRPLAAAIGSSPRVLLYLFESKDGLIRAILTRARRDELQLLTGLHDLEPTDETLTEVARQIWSWLAAPEHRPVLALWVEAYARSLIDPDGPWARFAADTVDDWLTVLASAQPVPGTREAANRRTGVLAVLRGALLDLLATGDTARTTAAAYAALDRIAAP</sequence>
<comment type="caution">
    <text evidence="4">The sequence shown here is derived from an EMBL/GenBank/DDBJ whole genome shotgun (WGS) entry which is preliminary data.</text>
</comment>
<name>A0ABR7WHE4_9ACTN</name>
<dbReference type="Pfam" id="PF00440">
    <property type="entry name" value="TetR_N"/>
    <property type="match status" value="1"/>
</dbReference>
<dbReference type="Gene3D" id="1.10.357.10">
    <property type="entry name" value="Tetracycline Repressor, domain 2"/>
    <property type="match status" value="1"/>
</dbReference>
<protein>
    <submittedName>
        <fullName evidence="4">TetR/AcrR family transcriptional regulator</fullName>
    </submittedName>
</protein>
<dbReference type="RefSeq" id="WP_190268564.1">
    <property type="nucleotide sequence ID" value="NZ_BAABAD010000004.1"/>
</dbReference>
<dbReference type="InterPro" id="IPR009057">
    <property type="entry name" value="Homeodomain-like_sf"/>
</dbReference>
<dbReference type="EMBL" id="JACWMS010000005">
    <property type="protein sequence ID" value="MBD1322189.1"/>
    <property type="molecule type" value="Genomic_DNA"/>
</dbReference>
<feature type="DNA-binding region" description="H-T-H motif" evidence="2">
    <location>
        <begin position="31"/>
        <end position="50"/>
    </location>
</feature>
<gene>
    <name evidence="4" type="ORF">IDF66_21635</name>
</gene>
<organism evidence="4 5">
    <name type="scientific">Gordonia hankookensis</name>
    <dbReference type="NCBI Taxonomy" id="589403"/>
    <lineage>
        <taxon>Bacteria</taxon>
        <taxon>Bacillati</taxon>
        <taxon>Actinomycetota</taxon>
        <taxon>Actinomycetes</taxon>
        <taxon>Mycobacteriales</taxon>
        <taxon>Gordoniaceae</taxon>
        <taxon>Gordonia</taxon>
    </lineage>
</organism>
<accession>A0ABR7WHE4</accession>
<evidence type="ECO:0000259" key="3">
    <source>
        <dbReference type="PROSITE" id="PS50977"/>
    </source>
</evidence>
<keyword evidence="5" id="KW-1185">Reference proteome</keyword>